<dbReference type="InterPro" id="IPR002539">
    <property type="entry name" value="MaoC-like_dom"/>
</dbReference>
<sequence length="293" mass="31585">MLLAGARIVGHTLRPPAAGTNIAPVTRTIPAPPTDLVAEYLAWAGADGRYAGELPPHMVSQWSLPLVGELLLRTAYKLTSVINQGVDLRVRGPLPRGVPLRLSAAIEKMEEAPGRAKVVVVVSTGTTQQPALVETRLHMSFLQPGPRPLKTPQPPRPAEPQWHTAGSWRADRRDGLHFALLTGDFNPIHWCAPLARQSVFKGMVLHGFGSLVRSYEVLMRHGLAFSEIEVRFLKPVPLPSPMLCVQVGDTSRAPHAQAPDADMAEAPAGWCALRLVSGGDGDGDTVHLAGRLR</sequence>
<protein>
    <recommendedName>
        <fullName evidence="1">MaoC-like domain-containing protein</fullName>
    </recommendedName>
</protein>
<evidence type="ECO:0000313" key="3">
    <source>
        <dbReference type="Proteomes" id="UP000297729"/>
    </source>
</evidence>
<proteinExistence type="predicted"/>
<evidence type="ECO:0000313" key="2">
    <source>
        <dbReference type="EMBL" id="TFW15698.1"/>
    </source>
</evidence>
<dbReference type="InterPro" id="IPR029069">
    <property type="entry name" value="HotDog_dom_sf"/>
</dbReference>
<dbReference type="SUPFAM" id="SSF54637">
    <property type="entry name" value="Thioesterase/thiol ester dehydrase-isomerase"/>
    <property type="match status" value="1"/>
</dbReference>
<dbReference type="Proteomes" id="UP000297729">
    <property type="component" value="Unassembled WGS sequence"/>
</dbReference>
<evidence type="ECO:0000259" key="1">
    <source>
        <dbReference type="Pfam" id="PF01575"/>
    </source>
</evidence>
<dbReference type="EMBL" id="SPVG01000250">
    <property type="protein sequence ID" value="TFW15698.1"/>
    <property type="molecule type" value="Genomic_DNA"/>
</dbReference>
<gene>
    <name evidence="2" type="ORF">E4L98_25795</name>
</gene>
<comment type="caution">
    <text evidence="2">The sequence shown here is derived from an EMBL/GenBank/DDBJ whole genome shotgun (WGS) entry which is preliminary data.</text>
</comment>
<dbReference type="OrthoDB" id="6703795at2"/>
<dbReference type="Gene3D" id="3.10.129.10">
    <property type="entry name" value="Hotdog Thioesterase"/>
    <property type="match status" value="1"/>
</dbReference>
<dbReference type="PANTHER" id="PTHR43841:SF1">
    <property type="entry name" value="3-HYDROXYACYL-THIOESTER DEHYDRATASE X"/>
    <property type="match status" value="1"/>
</dbReference>
<name>A0A4Y9S6L7_9BURK</name>
<dbReference type="AlphaFoldDB" id="A0A4Y9S6L7"/>
<dbReference type="PANTHER" id="PTHR43841">
    <property type="entry name" value="3-HYDROXYACYL-THIOESTER DEHYDRATASE HTDX-RELATED"/>
    <property type="match status" value="1"/>
</dbReference>
<accession>A0A4Y9S6L7</accession>
<dbReference type="CDD" id="cd03441">
    <property type="entry name" value="R_hydratase_like"/>
    <property type="match status" value="1"/>
</dbReference>
<keyword evidence="3" id="KW-1185">Reference proteome</keyword>
<reference evidence="2 3" key="1">
    <citation type="submission" date="2019-03" db="EMBL/GenBank/DDBJ databases">
        <title>Draft Genome Sequence of Duganella callidus sp. nov., a Novel Duganella Species Isolated from Cultivated Soil.</title>
        <authorList>
            <person name="Raths R."/>
            <person name="Peta V."/>
            <person name="Bucking H."/>
        </authorList>
    </citation>
    <scope>NUCLEOTIDE SEQUENCE [LARGE SCALE GENOMIC DNA]</scope>
    <source>
        <strain evidence="2 3">DN04</strain>
    </source>
</reference>
<feature type="domain" description="MaoC-like" evidence="1">
    <location>
        <begin position="172"/>
        <end position="239"/>
    </location>
</feature>
<organism evidence="2 3">
    <name type="scientific">Duganella callida</name>
    <dbReference type="NCBI Taxonomy" id="2561932"/>
    <lineage>
        <taxon>Bacteria</taxon>
        <taxon>Pseudomonadati</taxon>
        <taxon>Pseudomonadota</taxon>
        <taxon>Betaproteobacteria</taxon>
        <taxon>Burkholderiales</taxon>
        <taxon>Oxalobacteraceae</taxon>
        <taxon>Telluria group</taxon>
        <taxon>Duganella</taxon>
    </lineage>
</organism>
<dbReference type="Pfam" id="PF01575">
    <property type="entry name" value="MaoC_dehydratas"/>
    <property type="match status" value="1"/>
</dbReference>